<dbReference type="RefSeq" id="WP_125223162.1">
    <property type="nucleotide sequence ID" value="NZ_QUSX01000002.1"/>
</dbReference>
<evidence type="ECO:0000256" key="1">
    <source>
        <dbReference type="SAM" id="Phobius"/>
    </source>
</evidence>
<evidence type="ECO:0000313" key="2">
    <source>
        <dbReference type="EMBL" id="RRQ48444.1"/>
    </source>
</evidence>
<reference evidence="3" key="1">
    <citation type="submission" date="2018-12" db="EMBL/GenBank/DDBJ databases">
        <title>Maribacter lutimaris sp. nov., isolated from marine sediment.</title>
        <authorList>
            <person name="Kim K.K."/>
        </authorList>
    </citation>
    <scope>NUCLEOTIDE SEQUENCE [LARGE SCALE GENOMIC DNA]</scope>
    <source>
        <strain evidence="3">PoM-212</strain>
    </source>
</reference>
<accession>A0A426RHH9</accession>
<organism evidence="2 3">
    <name type="scientific">Maribacter algicola</name>
    <dbReference type="NCBI Taxonomy" id="2498892"/>
    <lineage>
        <taxon>Bacteria</taxon>
        <taxon>Pseudomonadati</taxon>
        <taxon>Bacteroidota</taxon>
        <taxon>Flavobacteriia</taxon>
        <taxon>Flavobacteriales</taxon>
        <taxon>Flavobacteriaceae</taxon>
        <taxon>Maribacter</taxon>
    </lineage>
</organism>
<feature type="transmembrane region" description="Helical" evidence="1">
    <location>
        <begin position="5"/>
        <end position="27"/>
    </location>
</feature>
<dbReference type="EMBL" id="QUSX01000002">
    <property type="protein sequence ID" value="RRQ48444.1"/>
    <property type="molecule type" value="Genomic_DNA"/>
</dbReference>
<comment type="caution">
    <text evidence="2">The sequence shown here is derived from an EMBL/GenBank/DDBJ whole genome shotgun (WGS) entry which is preliminary data.</text>
</comment>
<dbReference type="OrthoDB" id="933657at2"/>
<keyword evidence="3" id="KW-1185">Reference proteome</keyword>
<keyword evidence="1" id="KW-0812">Transmembrane</keyword>
<gene>
    <name evidence="2" type="ORF">DZC72_12105</name>
</gene>
<evidence type="ECO:0000313" key="3">
    <source>
        <dbReference type="Proteomes" id="UP000286990"/>
    </source>
</evidence>
<sequence length="235" mass="26575">MLKKLLKILGIIVLVLVIAFGVLYAIYNEPLPEGRSGPDADALAEKMLTSLNHELYKNTRFLEWSFRNESHFYKWDRQLRKAEVQWDAYRVELDLINTSSSIAFKNGERLNANENEDFVADAIAMFNNDSFWLVAPYKVFDSGTQRQVVTLEDGSDGLLVTYNSGGTTPGDSYLWVLQPSGFPKSLKMWVKIIPIGGVEATWDEWLVTESGAFLPKSHVMGPLELSMGNVRGYNR</sequence>
<name>A0A426RHH9_9FLAO</name>
<protein>
    <submittedName>
        <fullName evidence="2">Uncharacterized protein</fullName>
    </submittedName>
</protein>
<dbReference type="Proteomes" id="UP000286990">
    <property type="component" value="Unassembled WGS sequence"/>
</dbReference>
<dbReference type="AlphaFoldDB" id="A0A426RHH9"/>
<keyword evidence="1" id="KW-0472">Membrane</keyword>
<keyword evidence="1" id="KW-1133">Transmembrane helix</keyword>
<proteinExistence type="predicted"/>